<accession>A0A318UEJ2</accession>
<name>A0A318UEJ2_9RHOB</name>
<proteinExistence type="predicted"/>
<reference evidence="2 3" key="1">
    <citation type="submission" date="2018-06" db="EMBL/GenBank/DDBJ databases">
        <title>Genomic Encyclopedia of Type Strains, Phase III (KMG-III): the genomes of soil and plant-associated and newly described type strains.</title>
        <authorList>
            <person name="Whitman W."/>
        </authorList>
    </citation>
    <scope>NUCLEOTIDE SEQUENCE [LARGE SCALE GENOMIC DNA]</scope>
    <source>
        <strain evidence="2 3">JA737</strain>
    </source>
</reference>
<dbReference type="Pfam" id="PF20056">
    <property type="entry name" value="DUF6455"/>
    <property type="match status" value="1"/>
</dbReference>
<dbReference type="InterPro" id="IPR045601">
    <property type="entry name" value="DUF6455"/>
</dbReference>
<sequence>MHGRKTLNRHAALMNRMAQALGINLTEMMLQGKLGGDDWREAVVRCAGCPEPTECLDWLSAHDDDNGRAKPEAEAPGYCANRDMMARLRETLAKDQVLANADGGK</sequence>
<dbReference type="EMBL" id="QJTK01000003">
    <property type="protein sequence ID" value="PYF11099.1"/>
    <property type="molecule type" value="Genomic_DNA"/>
</dbReference>
<evidence type="ECO:0000313" key="3">
    <source>
        <dbReference type="Proteomes" id="UP000247727"/>
    </source>
</evidence>
<dbReference type="AlphaFoldDB" id="A0A318UEJ2"/>
<comment type="caution">
    <text evidence="2">The sequence shown here is derived from an EMBL/GenBank/DDBJ whole genome shotgun (WGS) entry which is preliminary data.</text>
</comment>
<dbReference type="Proteomes" id="UP000247727">
    <property type="component" value="Unassembled WGS sequence"/>
</dbReference>
<organism evidence="2 3">
    <name type="scientific">Rhodobacter viridis</name>
    <dbReference type="NCBI Taxonomy" id="1054202"/>
    <lineage>
        <taxon>Bacteria</taxon>
        <taxon>Pseudomonadati</taxon>
        <taxon>Pseudomonadota</taxon>
        <taxon>Alphaproteobacteria</taxon>
        <taxon>Rhodobacterales</taxon>
        <taxon>Rhodobacter group</taxon>
        <taxon>Rhodobacter</taxon>
    </lineage>
</organism>
<evidence type="ECO:0000313" key="2">
    <source>
        <dbReference type="EMBL" id="PYF11099.1"/>
    </source>
</evidence>
<gene>
    <name evidence="2" type="ORF">C8J30_103195</name>
</gene>
<feature type="domain" description="DUF6455" evidence="1">
    <location>
        <begin position="1"/>
        <end position="90"/>
    </location>
</feature>
<protein>
    <recommendedName>
        <fullName evidence="1">DUF6455 domain-containing protein</fullName>
    </recommendedName>
</protein>
<dbReference type="OrthoDB" id="7961152at2"/>
<evidence type="ECO:0000259" key="1">
    <source>
        <dbReference type="Pfam" id="PF20056"/>
    </source>
</evidence>
<dbReference type="RefSeq" id="WP_146227870.1">
    <property type="nucleotide sequence ID" value="NZ_QJTK01000003.1"/>
</dbReference>
<keyword evidence="3" id="KW-1185">Reference proteome</keyword>